<keyword evidence="13" id="KW-0131">Cell cycle</keyword>
<feature type="region of interest" description="Disordered" evidence="15">
    <location>
        <begin position="159"/>
        <end position="261"/>
    </location>
</feature>
<dbReference type="OrthoDB" id="2130750at2759"/>
<dbReference type="InterPro" id="IPR000938">
    <property type="entry name" value="CAP-Gly_domain"/>
</dbReference>
<accession>A0A7M7NW48</accession>
<dbReference type="GO" id="GO:0005875">
    <property type="term" value="C:microtubule associated complex"/>
    <property type="evidence" value="ECO:0000318"/>
    <property type="project" value="GO_Central"/>
</dbReference>
<feature type="domain" description="CAP-Gly" evidence="16">
    <location>
        <begin position="58"/>
        <end position="100"/>
    </location>
</feature>
<evidence type="ECO:0000256" key="5">
    <source>
        <dbReference type="ARBA" id="ARBA00016574"/>
    </source>
</evidence>
<evidence type="ECO:0000256" key="15">
    <source>
        <dbReference type="SAM" id="MobiDB-lite"/>
    </source>
</evidence>
<feature type="compositionally biased region" description="Low complexity" evidence="15">
    <location>
        <begin position="215"/>
        <end position="245"/>
    </location>
</feature>
<evidence type="ECO:0000256" key="12">
    <source>
        <dbReference type="ARBA" id="ARBA00023212"/>
    </source>
</evidence>
<evidence type="ECO:0000256" key="6">
    <source>
        <dbReference type="ARBA" id="ARBA00022490"/>
    </source>
</evidence>
<evidence type="ECO:0000256" key="10">
    <source>
        <dbReference type="ARBA" id="ARBA00023017"/>
    </source>
</evidence>
<dbReference type="InterPro" id="IPR036859">
    <property type="entry name" value="CAP-Gly_dom_sf"/>
</dbReference>
<dbReference type="InParanoid" id="A0A7M7NW48"/>
<feature type="compositionally biased region" description="Basic and acidic residues" evidence="15">
    <location>
        <begin position="908"/>
        <end position="932"/>
    </location>
</feature>
<feature type="region of interest" description="Disordered" evidence="15">
    <location>
        <begin position="423"/>
        <end position="456"/>
    </location>
</feature>
<dbReference type="EnsemblMetazoa" id="XM_030985754">
    <property type="protein sequence ID" value="XP_030841614"/>
    <property type="gene ID" value="LOC579698"/>
</dbReference>
<evidence type="ECO:0000256" key="11">
    <source>
        <dbReference type="ARBA" id="ARBA00023054"/>
    </source>
</evidence>
<evidence type="ECO:0000256" key="1">
    <source>
        <dbReference type="ARBA" id="ARBA00004114"/>
    </source>
</evidence>
<keyword evidence="12" id="KW-0206">Cytoskeleton</keyword>
<feature type="region of interest" description="Disordered" evidence="15">
    <location>
        <begin position="324"/>
        <end position="343"/>
    </location>
</feature>
<keyword evidence="18" id="KW-1185">Reference proteome</keyword>
<sequence>MATQEDDQCDVYQKDLSFQSALNYSWREGQNMAEKPVKIGTRVEIIGKGWLGKVAFVGTTTFATGKWIGVALDEPKGKNNGTVQGKKYFTCPDNHGILIRQSQVKILDDGDRTPSPVTTPAPASSIPKPFSAKGKADSALASKQSRAALYAKSLTERNLEKHANSGGRKSSIPSLMRRAGDIPSSPRRSSSPSGIQAPKSIQRPSTKQASKIGKPPSTSSSASSNAPSPTPTSAAQAPAPPELAASMGSQGDGASSEEAEFLKMEVKDLQEKLETLKMKRAEDRAKLKEGEKIMRIQLQQLQEFKSKMIEAKVDLERQLQDAKTEAREAVEEKERHSDEMAGVAETIEMATLDKEMAEEKADTLQQEVDTLKEQVEELTLDLELLRSEIEEGGTEGASASYQLKQLEQQNNRLKEALVKLRDLSNTEKQEHQRAQKDKEKLSQELKDIKAQKDSTNKALKDAENTVIELKEQVDAALGAEEMVESLTEKNLEMEEKFQELEATMADLEAMNDMNEELQENARETEMELREELDMSKSQVSQYQIKINQFQENTHDHQETIAKFRQLTASLQEKNRELMNQTQSSETDVSPSEVPAYDFTTKFAEAKAQSKTIEVELRKLEVNQANEHIRLLTSFMPDSFLRRGGDHDCVHVLMLVSRMLAKSKLLINHVKDKAEIPETVDREQVLRHNFGEQLSFFNSLTFMMHKLRAILNKYNTALNTCSVELFCKIGTLFPEIAPHERCVDHMLDLLRKDQLDENVSMESLERAIEYLEHLYSVHLLQEEINTTTLMANHVSLMSSGSDCVALEVKKLRVLMQANQETADFSILMRDMESTNTDLKQFARMIRRRLPSQALESTMDGPSPGPTSISYGVDVQNSLYESADHMRMVVTALKDLGHHAMKHASSLADEAVKNKDKSDEEKAKDTEGIPVKKLEQLADRSSELAFGKADKGPYQSFRERLVKAMVILNKISTAMQEGEYDANMPQDKVQVPVERRALKVKSEICDAEGLGHKLESKESEMKEMKRQLKQKQDEVSTSQVRLGLVEKKLENASRDAEDKVRKVDQKLAAAQEQSKKKEKEFEATLDHMQVDIDSLEQEKSELKQRLTNLSKKTLLDSITRTSPQSGIAAAMSGGTGQGTGSPTSPSAGPSIGGQVVIKDSPMLLQQLDTLRYALRHVKHENSRLRAQKMKTIMDELPPLNVPKKPVGIVSPTGFVKLETEATPEKDEDTSKLPNKDVAYLTRNTRKIIQDLHNLAACPRVVDISHRKPGTVPALEKATPKHQMVDRSCRIQDISKNLTQLKIEMQKLLSSQKPGAHVTSAFNQFTSTEYSKVQEEQGQATSLGRVYIPLPSGQQSASYSLNLQPHQLKQLYARVIAT</sequence>
<keyword evidence="6" id="KW-0963">Cytoplasm</keyword>
<dbReference type="OMA" id="LFEMEPV"/>
<evidence type="ECO:0000256" key="9">
    <source>
        <dbReference type="ARBA" id="ARBA00022776"/>
    </source>
</evidence>
<dbReference type="CTD" id="1639"/>
<keyword evidence="7" id="KW-0132">Cell division</keyword>
<comment type="similarity">
    <text evidence="4">Belongs to the dynactin 150 kDa subunit family.</text>
</comment>
<keyword evidence="8" id="KW-0493">Microtubule</keyword>
<name>A0A7M7NW48_STRPU</name>
<comment type="subcellular location">
    <subcellularLocation>
        <location evidence="3">Cytoplasm</location>
        <location evidence="3">Cell cortex</location>
    </subcellularLocation>
    <subcellularLocation>
        <location evidence="1">Cytoplasm</location>
        <location evidence="1">Cytoskeleton</location>
        <location evidence="1">Microtubule organizing center</location>
        <location evidence="1">Centrosome</location>
        <location evidence="1">Centriole</location>
    </subcellularLocation>
    <subcellularLocation>
        <location evidence="2">Cytoplasm</location>
        <location evidence="2">Cytoskeleton</location>
        <location evidence="2">Spindle</location>
    </subcellularLocation>
</comment>
<reference evidence="17" key="2">
    <citation type="submission" date="2021-01" db="UniProtKB">
        <authorList>
            <consortium name="EnsemblMetazoa"/>
        </authorList>
    </citation>
    <scope>IDENTIFICATION</scope>
</reference>
<dbReference type="Proteomes" id="UP000007110">
    <property type="component" value="Unassembled WGS sequence"/>
</dbReference>
<evidence type="ECO:0000256" key="2">
    <source>
        <dbReference type="ARBA" id="ARBA00004186"/>
    </source>
</evidence>
<protein>
    <recommendedName>
        <fullName evidence="5">Dynactin subunit 1</fullName>
    </recommendedName>
</protein>
<dbReference type="PANTHER" id="PTHR18916">
    <property type="entry name" value="DYNACTIN 1-RELATED MICROTUBULE-BINDING"/>
    <property type="match status" value="1"/>
</dbReference>
<dbReference type="PROSITE" id="PS00845">
    <property type="entry name" value="CAP_GLY_1"/>
    <property type="match status" value="1"/>
</dbReference>
<dbReference type="PANTHER" id="PTHR18916:SF6">
    <property type="entry name" value="DYNACTIN SUBUNIT 1"/>
    <property type="match status" value="1"/>
</dbReference>
<keyword evidence="9" id="KW-0498">Mitosis</keyword>
<dbReference type="GO" id="GO:0030424">
    <property type="term" value="C:axon"/>
    <property type="evidence" value="ECO:0000318"/>
    <property type="project" value="GO_Central"/>
</dbReference>
<evidence type="ECO:0000256" key="7">
    <source>
        <dbReference type="ARBA" id="ARBA00022618"/>
    </source>
</evidence>
<feature type="compositionally biased region" description="Low complexity" evidence="15">
    <location>
        <begin position="183"/>
        <end position="193"/>
    </location>
</feature>
<dbReference type="Pfam" id="PF01302">
    <property type="entry name" value="CAP_GLY"/>
    <property type="match status" value="1"/>
</dbReference>
<feature type="coiled-coil region" evidence="14">
    <location>
        <begin position="1005"/>
        <end position="1110"/>
    </location>
</feature>
<evidence type="ECO:0000259" key="16">
    <source>
        <dbReference type="PROSITE" id="PS50245"/>
    </source>
</evidence>
<proteinExistence type="inferred from homology"/>
<dbReference type="GO" id="GO:0005874">
    <property type="term" value="C:microtubule"/>
    <property type="evidence" value="ECO:0007669"/>
    <property type="project" value="UniProtKB-KW"/>
</dbReference>
<evidence type="ECO:0000313" key="17">
    <source>
        <dbReference type="EnsemblMetazoa" id="XP_030841614"/>
    </source>
</evidence>
<keyword evidence="10" id="KW-0243">Dynein</keyword>
<feature type="region of interest" description="Disordered" evidence="15">
    <location>
        <begin position="902"/>
        <end position="932"/>
    </location>
</feature>
<feature type="region of interest" description="Disordered" evidence="15">
    <location>
        <begin position="108"/>
        <end position="138"/>
    </location>
</feature>
<organism evidence="17 18">
    <name type="scientific">Strongylocentrotus purpuratus</name>
    <name type="common">Purple sea urchin</name>
    <dbReference type="NCBI Taxonomy" id="7668"/>
    <lineage>
        <taxon>Eukaryota</taxon>
        <taxon>Metazoa</taxon>
        <taxon>Echinodermata</taxon>
        <taxon>Eleutherozoa</taxon>
        <taxon>Echinozoa</taxon>
        <taxon>Echinoidea</taxon>
        <taxon>Euechinoidea</taxon>
        <taxon>Echinacea</taxon>
        <taxon>Camarodonta</taxon>
        <taxon>Echinidea</taxon>
        <taxon>Strongylocentrotidae</taxon>
        <taxon>Strongylocentrotus</taxon>
    </lineage>
</organism>
<reference evidence="18" key="1">
    <citation type="submission" date="2015-02" db="EMBL/GenBank/DDBJ databases">
        <title>Genome sequencing for Strongylocentrotus purpuratus.</title>
        <authorList>
            <person name="Murali S."/>
            <person name="Liu Y."/>
            <person name="Vee V."/>
            <person name="English A."/>
            <person name="Wang M."/>
            <person name="Skinner E."/>
            <person name="Han Y."/>
            <person name="Muzny D.M."/>
            <person name="Worley K.C."/>
            <person name="Gibbs R.A."/>
        </authorList>
    </citation>
    <scope>NUCLEOTIDE SEQUENCE</scope>
</reference>
<dbReference type="InterPro" id="IPR022157">
    <property type="entry name" value="Dynactin"/>
</dbReference>
<dbReference type="SMART" id="SM01052">
    <property type="entry name" value="CAP_GLY"/>
    <property type="match status" value="1"/>
</dbReference>
<dbReference type="KEGG" id="spu:579698"/>
<dbReference type="GO" id="GO:0007097">
    <property type="term" value="P:nuclear migration"/>
    <property type="evidence" value="ECO:0000318"/>
    <property type="project" value="GO_Central"/>
</dbReference>
<dbReference type="GeneID" id="579698"/>
<evidence type="ECO:0000313" key="18">
    <source>
        <dbReference type="Proteomes" id="UP000007110"/>
    </source>
</evidence>
<feature type="compositionally biased region" description="Low complexity" evidence="15">
    <location>
        <begin position="113"/>
        <end position="127"/>
    </location>
</feature>
<feature type="compositionally biased region" description="Low complexity" evidence="15">
    <location>
        <begin position="1138"/>
        <end position="1151"/>
    </location>
</feature>
<dbReference type="SUPFAM" id="SSF74924">
    <property type="entry name" value="Cap-Gly domain"/>
    <property type="match status" value="1"/>
</dbReference>
<dbReference type="Pfam" id="PF12455">
    <property type="entry name" value="Dynactin"/>
    <property type="match status" value="1"/>
</dbReference>
<dbReference type="Gene3D" id="2.30.30.190">
    <property type="entry name" value="CAP Gly-rich-like domain"/>
    <property type="match status" value="1"/>
</dbReference>
<dbReference type="RefSeq" id="XP_030841614.1">
    <property type="nucleotide sequence ID" value="XM_030985754.1"/>
</dbReference>
<keyword evidence="11 14" id="KW-0175">Coiled coil</keyword>
<feature type="region of interest" description="Disordered" evidence="15">
    <location>
        <begin position="1123"/>
        <end position="1152"/>
    </location>
</feature>
<dbReference type="GO" id="GO:0030286">
    <property type="term" value="C:dynein complex"/>
    <property type="evidence" value="ECO:0007669"/>
    <property type="project" value="UniProtKB-KW"/>
</dbReference>
<dbReference type="GO" id="GO:0000132">
    <property type="term" value="P:establishment of mitotic spindle orientation"/>
    <property type="evidence" value="ECO:0000318"/>
    <property type="project" value="GO_Central"/>
</dbReference>
<evidence type="ECO:0000256" key="14">
    <source>
        <dbReference type="SAM" id="Coils"/>
    </source>
</evidence>
<evidence type="ECO:0000256" key="3">
    <source>
        <dbReference type="ARBA" id="ARBA00004544"/>
    </source>
</evidence>
<dbReference type="GO" id="GO:0000776">
    <property type="term" value="C:kinetochore"/>
    <property type="evidence" value="ECO:0000318"/>
    <property type="project" value="GO_Central"/>
</dbReference>
<evidence type="ECO:0000256" key="13">
    <source>
        <dbReference type="ARBA" id="ARBA00023306"/>
    </source>
</evidence>
<evidence type="ECO:0000256" key="4">
    <source>
        <dbReference type="ARBA" id="ARBA00011010"/>
    </source>
</evidence>
<evidence type="ECO:0000256" key="8">
    <source>
        <dbReference type="ARBA" id="ARBA00022701"/>
    </source>
</evidence>
<dbReference type="GO" id="GO:0000922">
    <property type="term" value="C:spindle pole"/>
    <property type="evidence" value="ECO:0000318"/>
    <property type="project" value="GO_Central"/>
</dbReference>
<feature type="compositionally biased region" description="Basic and acidic residues" evidence="15">
    <location>
        <begin position="324"/>
        <end position="339"/>
    </location>
</feature>
<dbReference type="PROSITE" id="PS50245">
    <property type="entry name" value="CAP_GLY_2"/>
    <property type="match status" value="1"/>
</dbReference>